<name>K0KKS5_WICCF</name>
<dbReference type="Pfam" id="PF01546">
    <property type="entry name" value="Peptidase_M20"/>
    <property type="match status" value="1"/>
</dbReference>
<dbReference type="SUPFAM" id="SSF55031">
    <property type="entry name" value="Bacterial exopeptidase dimerisation domain"/>
    <property type="match status" value="1"/>
</dbReference>
<accession>K0KKS5</accession>
<dbReference type="EMBL" id="CAIF01000085">
    <property type="protein sequence ID" value="CCH43611.1"/>
    <property type="molecule type" value="Genomic_DNA"/>
</dbReference>
<feature type="domain" description="Peptidase M20 dimerisation" evidence="7">
    <location>
        <begin position="203"/>
        <end position="306"/>
    </location>
</feature>
<sequence>MKSQLVLFSLVSIVLSASIFQSFLKGFEQLNSISQEVLQQDEETELIKLHRNLVEISSISQNETSVSEFLANYLKKQGLTVETQSIDDSGKRQNIYAYFGDSKDAKVLISSHIDTVPPFIPYRREGDLIYGRGSVDAKGSVATQILSTLNLFQNGEIQNGDVALLFVVSEELDGAGMKFVNEHLDANWDHAIFGEPTEGKLGVGHKGIYNFAIEVQGKASHSGYPELGIDANTKLINILHKIIHSEYPTNELLGNSTINPGIIDAGVASNVVSPIAKARVLIRVASDASKVVEIISNIIEEENQEYHNINLIQSQYSEPAYLNFTVPGFESIVLAYATDIPYLTRDFKSRYLYGPGTIHVAHSANEYLSIKDLENAVIGYENLTKYLLHKQD</sequence>
<dbReference type="PANTHER" id="PTHR43808:SF8">
    <property type="entry name" value="PEPTIDASE M20 DIMERISATION DOMAIN-CONTAINING PROTEIN"/>
    <property type="match status" value="1"/>
</dbReference>
<dbReference type="InterPro" id="IPR002933">
    <property type="entry name" value="Peptidase_M20"/>
</dbReference>
<evidence type="ECO:0000256" key="5">
    <source>
        <dbReference type="ARBA" id="ARBA00022833"/>
    </source>
</evidence>
<comment type="cofactor">
    <cofactor evidence="1">
        <name>Zn(2+)</name>
        <dbReference type="ChEBI" id="CHEBI:29105"/>
    </cofactor>
</comment>
<proteinExistence type="inferred from homology"/>
<dbReference type="Gene3D" id="3.40.630.10">
    <property type="entry name" value="Zn peptidases"/>
    <property type="match status" value="1"/>
</dbReference>
<dbReference type="eggNOG" id="KOG2275">
    <property type="taxonomic scope" value="Eukaryota"/>
</dbReference>
<keyword evidence="6" id="KW-0732">Signal</keyword>
<reference evidence="8 9" key="1">
    <citation type="journal article" date="2012" name="Eukaryot. Cell">
        <title>Draft genome sequence of Wickerhamomyces ciferrii NRRL Y-1031 F-60-10.</title>
        <authorList>
            <person name="Schneider J."/>
            <person name="Andrea H."/>
            <person name="Blom J."/>
            <person name="Jaenicke S."/>
            <person name="Ruckert C."/>
            <person name="Schorsch C."/>
            <person name="Szczepanowski R."/>
            <person name="Farwick M."/>
            <person name="Goesmann A."/>
            <person name="Puhler A."/>
            <person name="Schaffer S."/>
            <person name="Tauch A."/>
            <person name="Kohler T."/>
            <person name="Brinkrolf K."/>
        </authorList>
    </citation>
    <scope>NUCLEOTIDE SEQUENCE [LARGE SCALE GENOMIC DNA]</scope>
    <source>
        <strain evidence="9">ATCC 14091 / BCRC 22168 / CBS 111 / JCM 3599 / NBRC 0793 / NRRL Y-1031 F-60-10</strain>
    </source>
</reference>
<evidence type="ECO:0000256" key="4">
    <source>
        <dbReference type="ARBA" id="ARBA00022801"/>
    </source>
</evidence>
<dbReference type="Proteomes" id="UP000009328">
    <property type="component" value="Unassembled WGS sequence"/>
</dbReference>
<evidence type="ECO:0000259" key="7">
    <source>
        <dbReference type="Pfam" id="PF07687"/>
    </source>
</evidence>
<evidence type="ECO:0000256" key="1">
    <source>
        <dbReference type="ARBA" id="ARBA00001947"/>
    </source>
</evidence>
<keyword evidence="9" id="KW-1185">Reference proteome</keyword>
<dbReference type="CDD" id="cd05652">
    <property type="entry name" value="M20_ArgE_DapE-like_fungal"/>
    <property type="match status" value="1"/>
</dbReference>
<dbReference type="STRING" id="1206466.K0KKS5"/>
<dbReference type="PROSITE" id="PS00758">
    <property type="entry name" value="ARGE_DAPE_CPG2_1"/>
    <property type="match status" value="1"/>
</dbReference>
<organism evidence="8 9">
    <name type="scientific">Wickerhamomyces ciferrii (strain ATCC 14091 / BCRC 22168 / CBS 111 / JCM 3599 / NBRC 0793 / NRRL Y-1031 F-60-10)</name>
    <name type="common">Yeast</name>
    <name type="synonym">Pichia ciferrii</name>
    <dbReference type="NCBI Taxonomy" id="1206466"/>
    <lineage>
        <taxon>Eukaryota</taxon>
        <taxon>Fungi</taxon>
        <taxon>Dikarya</taxon>
        <taxon>Ascomycota</taxon>
        <taxon>Saccharomycotina</taxon>
        <taxon>Saccharomycetes</taxon>
        <taxon>Phaffomycetales</taxon>
        <taxon>Wickerhamomycetaceae</taxon>
        <taxon>Wickerhamomyces</taxon>
    </lineage>
</organism>
<feature type="chain" id="PRO_5003834361" evidence="6">
    <location>
        <begin position="17"/>
        <end position="392"/>
    </location>
</feature>
<dbReference type="GO" id="GO:0016787">
    <property type="term" value="F:hydrolase activity"/>
    <property type="evidence" value="ECO:0007669"/>
    <property type="project" value="UniProtKB-KW"/>
</dbReference>
<dbReference type="AlphaFoldDB" id="K0KKS5"/>
<comment type="similarity">
    <text evidence="2">Belongs to the peptidase M20A family.</text>
</comment>
<dbReference type="InParanoid" id="K0KKS5"/>
<dbReference type="InterPro" id="IPR036264">
    <property type="entry name" value="Bact_exopeptidase_dim_dom"/>
</dbReference>
<keyword evidence="4" id="KW-0378">Hydrolase</keyword>
<evidence type="ECO:0000256" key="6">
    <source>
        <dbReference type="SAM" id="SignalP"/>
    </source>
</evidence>
<dbReference type="HOGENOM" id="CLU_021802_3_0_1"/>
<dbReference type="Pfam" id="PF07687">
    <property type="entry name" value="M20_dimer"/>
    <property type="match status" value="1"/>
</dbReference>
<dbReference type="PANTHER" id="PTHR43808">
    <property type="entry name" value="ACETYLORNITHINE DEACETYLASE"/>
    <property type="match status" value="1"/>
</dbReference>
<dbReference type="Gene3D" id="3.30.70.360">
    <property type="match status" value="1"/>
</dbReference>
<keyword evidence="5" id="KW-0862">Zinc</keyword>
<keyword evidence="3" id="KW-0479">Metal-binding</keyword>
<comment type="caution">
    <text evidence="8">The sequence shown here is derived from an EMBL/GenBank/DDBJ whole genome shotgun (WGS) entry which is preliminary data.</text>
</comment>
<dbReference type="SUPFAM" id="SSF53187">
    <property type="entry name" value="Zn-dependent exopeptidases"/>
    <property type="match status" value="1"/>
</dbReference>
<evidence type="ECO:0000256" key="3">
    <source>
        <dbReference type="ARBA" id="ARBA00022723"/>
    </source>
</evidence>
<dbReference type="GO" id="GO:0046872">
    <property type="term" value="F:metal ion binding"/>
    <property type="evidence" value="ECO:0007669"/>
    <property type="project" value="UniProtKB-KW"/>
</dbReference>
<evidence type="ECO:0000313" key="8">
    <source>
        <dbReference type="EMBL" id="CCH43611.1"/>
    </source>
</evidence>
<evidence type="ECO:0000256" key="2">
    <source>
        <dbReference type="ARBA" id="ARBA00006247"/>
    </source>
</evidence>
<protein>
    <submittedName>
        <fullName evidence="8">Secreted protein</fullName>
    </submittedName>
</protein>
<dbReference type="InterPro" id="IPR011650">
    <property type="entry name" value="Peptidase_M20_dimer"/>
</dbReference>
<gene>
    <name evidence="8" type="ORF">BN7_3164</name>
</gene>
<evidence type="ECO:0000313" key="9">
    <source>
        <dbReference type="Proteomes" id="UP000009328"/>
    </source>
</evidence>
<feature type="signal peptide" evidence="6">
    <location>
        <begin position="1"/>
        <end position="16"/>
    </location>
</feature>
<dbReference type="InterPro" id="IPR001261">
    <property type="entry name" value="ArgE/DapE_CS"/>
</dbReference>
<dbReference type="InterPro" id="IPR050072">
    <property type="entry name" value="Peptidase_M20A"/>
</dbReference>